<feature type="transmembrane region" description="Helical" evidence="7">
    <location>
        <begin position="145"/>
        <end position="171"/>
    </location>
</feature>
<dbReference type="SUPFAM" id="SSF161098">
    <property type="entry name" value="MetI-like"/>
    <property type="match status" value="1"/>
</dbReference>
<dbReference type="InterPro" id="IPR000515">
    <property type="entry name" value="MetI-like"/>
</dbReference>
<evidence type="ECO:0000256" key="7">
    <source>
        <dbReference type="RuleBase" id="RU363032"/>
    </source>
</evidence>
<accession>A0A917DIM9</accession>
<dbReference type="EMBL" id="BMHO01000001">
    <property type="protein sequence ID" value="GGD39400.1"/>
    <property type="molecule type" value="Genomic_DNA"/>
</dbReference>
<dbReference type="AlphaFoldDB" id="A0A917DIM9"/>
<feature type="transmembrane region" description="Helical" evidence="7">
    <location>
        <begin position="191"/>
        <end position="212"/>
    </location>
</feature>
<dbReference type="GO" id="GO:0005886">
    <property type="term" value="C:plasma membrane"/>
    <property type="evidence" value="ECO:0007669"/>
    <property type="project" value="UniProtKB-SubCell"/>
</dbReference>
<evidence type="ECO:0000256" key="1">
    <source>
        <dbReference type="ARBA" id="ARBA00004651"/>
    </source>
</evidence>
<comment type="similarity">
    <text evidence="7">Belongs to the binding-protein-dependent transport system permease family.</text>
</comment>
<dbReference type="Gene3D" id="1.10.3720.10">
    <property type="entry name" value="MetI-like"/>
    <property type="match status" value="1"/>
</dbReference>
<feature type="transmembrane region" description="Helical" evidence="7">
    <location>
        <begin position="104"/>
        <end position="124"/>
    </location>
</feature>
<dbReference type="InterPro" id="IPR045621">
    <property type="entry name" value="BPD_transp_1_N"/>
</dbReference>
<evidence type="ECO:0000256" key="3">
    <source>
        <dbReference type="ARBA" id="ARBA00022475"/>
    </source>
</evidence>
<dbReference type="Pfam" id="PF19300">
    <property type="entry name" value="BPD_transp_1_N"/>
    <property type="match status" value="1"/>
</dbReference>
<evidence type="ECO:0000256" key="4">
    <source>
        <dbReference type="ARBA" id="ARBA00022692"/>
    </source>
</evidence>
<dbReference type="Proteomes" id="UP000633205">
    <property type="component" value="Unassembled WGS sequence"/>
</dbReference>
<keyword evidence="6 7" id="KW-0472">Membrane</keyword>
<evidence type="ECO:0000313" key="9">
    <source>
        <dbReference type="EMBL" id="GGD39400.1"/>
    </source>
</evidence>
<reference evidence="9" key="1">
    <citation type="journal article" date="2014" name="Int. J. Syst. Evol. Microbiol.">
        <title>Complete genome sequence of Corynebacterium casei LMG S-19264T (=DSM 44701T), isolated from a smear-ripened cheese.</title>
        <authorList>
            <consortium name="US DOE Joint Genome Institute (JGI-PGF)"/>
            <person name="Walter F."/>
            <person name="Albersmeier A."/>
            <person name="Kalinowski J."/>
            <person name="Ruckert C."/>
        </authorList>
    </citation>
    <scope>NUCLEOTIDE SEQUENCE</scope>
    <source>
        <strain evidence="9">CGMCC 1.15152</strain>
    </source>
</reference>
<reference evidence="9" key="2">
    <citation type="submission" date="2020-09" db="EMBL/GenBank/DDBJ databases">
        <authorList>
            <person name="Sun Q."/>
            <person name="Zhou Y."/>
        </authorList>
    </citation>
    <scope>NUCLEOTIDE SEQUENCE</scope>
    <source>
        <strain evidence="9">CGMCC 1.15152</strain>
    </source>
</reference>
<evidence type="ECO:0000256" key="5">
    <source>
        <dbReference type="ARBA" id="ARBA00022989"/>
    </source>
</evidence>
<evidence type="ECO:0000259" key="8">
    <source>
        <dbReference type="PROSITE" id="PS50928"/>
    </source>
</evidence>
<dbReference type="CDD" id="cd06261">
    <property type="entry name" value="TM_PBP2"/>
    <property type="match status" value="1"/>
</dbReference>
<gene>
    <name evidence="9" type="primary">oppB</name>
    <name evidence="9" type="ORF">GCM10010915_20180</name>
</gene>
<dbReference type="PROSITE" id="PS50928">
    <property type="entry name" value="ABC_TM1"/>
    <property type="match status" value="1"/>
</dbReference>
<comment type="subcellular location">
    <subcellularLocation>
        <location evidence="1 7">Cell membrane</location>
        <topology evidence="1 7">Multi-pass membrane protein</topology>
    </subcellularLocation>
</comment>
<keyword evidence="4 7" id="KW-0812">Transmembrane</keyword>
<proteinExistence type="inferred from homology"/>
<feature type="transmembrane region" description="Helical" evidence="7">
    <location>
        <begin position="296"/>
        <end position="320"/>
    </location>
</feature>
<feature type="domain" description="ABC transmembrane type-1" evidence="8">
    <location>
        <begin position="98"/>
        <end position="317"/>
    </location>
</feature>
<evidence type="ECO:0000313" key="10">
    <source>
        <dbReference type="Proteomes" id="UP000633205"/>
    </source>
</evidence>
<dbReference type="PANTHER" id="PTHR30465">
    <property type="entry name" value="INNER MEMBRANE ABC TRANSPORTER"/>
    <property type="match status" value="1"/>
</dbReference>
<keyword evidence="3" id="KW-1003">Cell membrane</keyword>
<feature type="transmembrane region" description="Helical" evidence="7">
    <location>
        <begin position="249"/>
        <end position="276"/>
    </location>
</feature>
<dbReference type="InterPro" id="IPR035906">
    <property type="entry name" value="MetI-like_sf"/>
</dbReference>
<evidence type="ECO:0000256" key="2">
    <source>
        <dbReference type="ARBA" id="ARBA00022448"/>
    </source>
</evidence>
<keyword evidence="10" id="KW-1185">Reference proteome</keyword>
<feature type="transmembrane region" description="Helical" evidence="7">
    <location>
        <begin position="12"/>
        <end position="31"/>
    </location>
</feature>
<protein>
    <submittedName>
        <fullName evidence="9">ABC transporter permease</fullName>
    </submittedName>
</protein>
<keyword evidence="2 7" id="KW-0813">Transport</keyword>
<evidence type="ECO:0000256" key="6">
    <source>
        <dbReference type="ARBA" id="ARBA00023136"/>
    </source>
</evidence>
<organism evidence="9 10">
    <name type="scientific">Microbacterium faecale</name>
    <dbReference type="NCBI Taxonomy" id="1804630"/>
    <lineage>
        <taxon>Bacteria</taxon>
        <taxon>Bacillati</taxon>
        <taxon>Actinomycetota</taxon>
        <taxon>Actinomycetes</taxon>
        <taxon>Micrococcales</taxon>
        <taxon>Microbacteriaceae</taxon>
        <taxon>Microbacterium</taxon>
    </lineage>
</organism>
<dbReference type="GO" id="GO:0055085">
    <property type="term" value="P:transmembrane transport"/>
    <property type="evidence" value="ECO:0007669"/>
    <property type="project" value="InterPro"/>
</dbReference>
<dbReference type="PANTHER" id="PTHR30465:SF0">
    <property type="entry name" value="OLIGOPEPTIDE TRANSPORT SYSTEM PERMEASE PROTEIN APPB"/>
    <property type="match status" value="1"/>
</dbReference>
<name>A0A917DIM9_9MICO</name>
<sequence length="327" mass="36102">MFRYLTRRVVSWLVIIVVSTNITYFLAWNFMDPRSNYVGRRPPLSPDQITALLEPRNLSDSVPLLERWWTWLTGVLLRWDWGVSPTGGSVNGQMAYRMWISAEFVTGATVITTVAGIALGVYTANRQYKVADRIGHFTSTITMNIPPVVAALGFVLIAIWLNDVVGTRIFYVTGPTGVGLDHWWEVVLDTLHRLILPTLAMSLVGYATTHFLQRALLLDNINADYVRTARAKGLTKRTAIRRHALRTSLIPIATQIAFTIPTVFLGAVLSEAIFAWHGLGEYLVQTIGSSDVHGTVAIAAFGAFLTAIGALLADIAVVALDPRVRVN</sequence>
<dbReference type="Pfam" id="PF00528">
    <property type="entry name" value="BPD_transp_1"/>
    <property type="match status" value="1"/>
</dbReference>
<comment type="caution">
    <text evidence="9">The sequence shown here is derived from an EMBL/GenBank/DDBJ whole genome shotgun (WGS) entry which is preliminary data.</text>
</comment>
<keyword evidence="5 7" id="KW-1133">Transmembrane helix</keyword>